<dbReference type="Proteomes" id="UP000006250">
    <property type="component" value="Unassembled WGS sequence"/>
</dbReference>
<dbReference type="SUPFAM" id="SSF51735">
    <property type="entry name" value="NAD(P)-binding Rossmann-fold domains"/>
    <property type="match status" value="1"/>
</dbReference>
<organism evidence="4 5">
    <name type="scientific">Solidesulfovibrio fructosivorans JJ]</name>
    <dbReference type="NCBI Taxonomy" id="596151"/>
    <lineage>
        <taxon>Bacteria</taxon>
        <taxon>Pseudomonadati</taxon>
        <taxon>Thermodesulfobacteriota</taxon>
        <taxon>Desulfovibrionia</taxon>
        <taxon>Desulfovibrionales</taxon>
        <taxon>Desulfovibrionaceae</taxon>
        <taxon>Solidesulfovibrio</taxon>
    </lineage>
</organism>
<dbReference type="Pfam" id="PF02826">
    <property type="entry name" value="2-Hacid_dh_C"/>
    <property type="match status" value="1"/>
</dbReference>
<keyword evidence="2" id="KW-0520">NAD</keyword>
<feature type="domain" description="D-isomer specific 2-hydroxyacid dehydrogenase NAD-binding" evidence="3">
    <location>
        <begin position="108"/>
        <end position="286"/>
    </location>
</feature>
<evidence type="ECO:0000256" key="2">
    <source>
        <dbReference type="ARBA" id="ARBA00023027"/>
    </source>
</evidence>
<keyword evidence="5" id="KW-1185">Reference proteome</keyword>
<dbReference type="CDD" id="cd12165">
    <property type="entry name" value="2-Hacid_dh_6"/>
    <property type="match status" value="1"/>
</dbReference>
<accession>E1JZP0</accession>
<dbReference type="AlphaFoldDB" id="E1JZP0"/>
<dbReference type="RefSeq" id="WP_005995366.1">
    <property type="nucleotide sequence ID" value="NZ_AECZ01000024.1"/>
</dbReference>
<sequence>MADILVTLTSPHANRPLLDEMAAPYGGYANFADVPEADRAAAVASAKVVLSFKPHKEMGDAMAALHPGQLLQILSAGLDDLPFDRIPDGVTVAGNSGAFARPMAEHALAMVLCLAKRLREEDAAMRRGEFNQMVPTLLLSGKKAAVLGLGGAGKAVARLLAALGMEIYALNTSGKTDEPVAYVGTRDNLRTILEGAQVAVLTLPYSRLTHEMIGARELALLAPDAILVNVARGEILDQKALYEHLRDHPAFRAGIESWWVEPLRHGRFEVEYPLLDLPNLLASPHNSFDVAEWPQLSYEAAFANIGRYLRGEAITGLMRPQLHRI</sequence>
<dbReference type="Gene3D" id="3.40.50.720">
    <property type="entry name" value="NAD(P)-binding Rossmann-like Domain"/>
    <property type="match status" value="2"/>
</dbReference>
<evidence type="ECO:0000313" key="4">
    <source>
        <dbReference type="EMBL" id="EFL50175.1"/>
    </source>
</evidence>
<dbReference type="OrthoDB" id="9793626at2"/>
<dbReference type="InterPro" id="IPR006140">
    <property type="entry name" value="D-isomer_DH_NAD-bd"/>
</dbReference>
<dbReference type="InterPro" id="IPR029753">
    <property type="entry name" value="D-isomer_DH_CS"/>
</dbReference>
<evidence type="ECO:0000313" key="5">
    <source>
        <dbReference type="Proteomes" id="UP000006250"/>
    </source>
</evidence>
<name>E1JZP0_SOLFR</name>
<proteinExistence type="predicted"/>
<dbReference type="InterPro" id="IPR036291">
    <property type="entry name" value="NAD(P)-bd_dom_sf"/>
</dbReference>
<dbReference type="EMBL" id="AECZ01000024">
    <property type="protein sequence ID" value="EFL50175.1"/>
    <property type="molecule type" value="Genomic_DNA"/>
</dbReference>
<dbReference type="STRING" id="596151.DesfrDRAFT_3090"/>
<dbReference type="PANTHER" id="PTHR43333">
    <property type="entry name" value="2-HACID_DH_C DOMAIN-CONTAINING PROTEIN"/>
    <property type="match status" value="1"/>
</dbReference>
<dbReference type="PROSITE" id="PS00671">
    <property type="entry name" value="D_2_HYDROXYACID_DH_3"/>
    <property type="match status" value="1"/>
</dbReference>
<keyword evidence="1" id="KW-0560">Oxidoreductase</keyword>
<dbReference type="GO" id="GO:0016616">
    <property type="term" value="F:oxidoreductase activity, acting on the CH-OH group of donors, NAD or NADP as acceptor"/>
    <property type="evidence" value="ECO:0007669"/>
    <property type="project" value="UniProtKB-ARBA"/>
</dbReference>
<comment type="caution">
    <text evidence="4">The sequence shown here is derived from an EMBL/GenBank/DDBJ whole genome shotgun (WGS) entry which is preliminary data.</text>
</comment>
<evidence type="ECO:0000259" key="3">
    <source>
        <dbReference type="Pfam" id="PF02826"/>
    </source>
</evidence>
<dbReference type="PANTHER" id="PTHR43333:SF1">
    <property type="entry name" value="D-ISOMER SPECIFIC 2-HYDROXYACID DEHYDROGENASE NAD-BINDING DOMAIN-CONTAINING PROTEIN"/>
    <property type="match status" value="1"/>
</dbReference>
<protein>
    <submittedName>
        <fullName evidence="4">D-isomer specific 2-hydroxyacid dehydrogenase NAD-binding</fullName>
    </submittedName>
</protein>
<dbReference type="eggNOG" id="COG0111">
    <property type="taxonomic scope" value="Bacteria"/>
</dbReference>
<evidence type="ECO:0000256" key="1">
    <source>
        <dbReference type="ARBA" id="ARBA00023002"/>
    </source>
</evidence>
<gene>
    <name evidence="4" type="ORF">DesfrDRAFT_3090</name>
</gene>
<dbReference type="GO" id="GO:0051287">
    <property type="term" value="F:NAD binding"/>
    <property type="evidence" value="ECO:0007669"/>
    <property type="project" value="InterPro"/>
</dbReference>
<dbReference type="SUPFAM" id="SSF52283">
    <property type="entry name" value="Formate/glycerate dehydrogenase catalytic domain-like"/>
    <property type="match status" value="1"/>
</dbReference>
<reference evidence="4 5" key="1">
    <citation type="submission" date="2010-08" db="EMBL/GenBank/DDBJ databases">
        <title>The draft genome of Desulfovibrio fructosovorans JJ.</title>
        <authorList>
            <consortium name="US DOE Joint Genome Institute (JGI-PGF)"/>
            <person name="Lucas S."/>
            <person name="Copeland A."/>
            <person name="Lapidus A."/>
            <person name="Cheng J.-F."/>
            <person name="Bruce D."/>
            <person name="Goodwin L."/>
            <person name="Pitluck S."/>
            <person name="Land M.L."/>
            <person name="Hauser L."/>
            <person name="Chang Y.-J."/>
            <person name="Jeffries C."/>
            <person name="Wall J.D."/>
            <person name="Stahl D.A."/>
            <person name="Arkin A.P."/>
            <person name="Dehal P."/>
            <person name="Stolyar S.M."/>
            <person name="Hazen T.C."/>
            <person name="Woyke T.J."/>
        </authorList>
    </citation>
    <scope>NUCLEOTIDE SEQUENCE [LARGE SCALE GENOMIC DNA]</scope>
    <source>
        <strain evidence="4 5">JJ</strain>
    </source>
</reference>